<comment type="caution">
    <text evidence="2">The sequence shown here is derived from an EMBL/GenBank/DDBJ whole genome shotgun (WGS) entry which is preliminary data.</text>
</comment>
<organism evidence="2 3">
    <name type="scientific">Orbilia ellipsospora</name>
    <dbReference type="NCBI Taxonomy" id="2528407"/>
    <lineage>
        <taxon>Eukaryota</taxon>
        <taxon>Fungi</taxon>
        <taxon>Dikarya</taxon>
        <taxon>Ascomycota</taxon>
        <taxon>Pezizomycotina</taxon>
        <taxon>Orbiliomycetes</taxon>
        <taxon>Orbiliales</taxon>
        <taxon>Orbiliaceae</taxon>
        <taxon>Orbilia</taxon>
    </lineage>
</organism>
<evidence type="ECO:0000313" key="3">
    <source>
        <dbReference type="Proteomes" id="UP001365542"/>
    </source>
</evidence>
<feature type="region of interest" description="Disordered" evidence="1">
    <location>
        <begin position="75"/>
        <end position="106"/>
    </location>
</feature>
<reference evidence="2 3" key="1">
    <citation type="submission" date="2019-10" db="EMBL/GenBank/DDBJ databases">
        <authorList>
            <person name="Palmer J.M."/>
        </authorList>
    </citation>
    <scope>NUCLEOTIDE SEQUENCE [LARGE SCALE GENOMIC DNA]</scope>
    <source>
        <strain evidence="2 3">TWF694</strain>
    </source>
</reference>
<feature type="compositionally biased region" description="Polar residues" evidence="1">
    <location>
        <begin position="79"/>
        <end position="88"/>
    </location>
</feature>
<dbReference type="EMBL" id="JAVHJO010000012">
    <property type="protein sequence ID" value="KAK6531724.1"/>
    <property type="molecule type" value="Genomic_DNA"/>
</dbReference>
<accession>A0AAV9X2C2</accession>
<evidence type="ECO:0000313" key="2">
    <source>
        <dbReference type="EMBL" id="KAK6531724.1"/>
    </source>
</evidence>
<proteinExistence type="predicted"/>
<dbReference type="Proteomes" id="UP001365542">
    <property type="component" value="Unassembled WGS sequence"/>
</dbReference>
<feature type="region of interest" description="Disordered" evidence="1">
    <location>
        <begin position="225"/>
        <end position="283"/>
    </location>
</feature>
<protein>
    <submittedName>
        <fullName evidence="2">Uncharacterized protein</fullName>
    </submittedName>
</protein>
<name>A0AAV9X2C2_9PEZI</name>
<feature type="compositionally biased region" description="Basic residues" evidence="1">
    <location>
        <begin position="271"/>
        <end position="283"/>
    </location>
</feature>
<feature type="compositionally biased region" description="Basic and acidic residues" evidence="1">
    <location>
        <begin position="250"/>
        <end position="269"/>
    </location>
</feature>
<evidence type="ECO:0000256" key="1">
    <source>
        <dbReference type="SAM" id="MobiDB-lite"/>
    </source>
</evidence>
<sequence length="283" mass="32710">MGSQAKLSKKKASPITKSCTSKTCTAELQSLKAQLLASWKERLALHDEAKRLQACLDRREDMIKSLKEENEKLRLQLFSKPSPTTPLQNHDEQEEEEQERYKYEEEKGVVASHYTLNIEHKYASDEELVDESRSPPNRLKINLTGKKKKGKDKNEKKKRKKKMAKQEKRKEEETEFNLEISDLDIEPLGEAQRTKCNRGWCPSLSPEYVPPTPKLCPSFLSPEYVPPTPTPRCPSFSSAEYVPPGSSMKRGRETDIKERTEKDADEVGFRRSTRKRRRLTIED</sequence>
<dbReference type="AlphaFoldDB" id="A0AAV9X2C2"/>
<gene>
    <name evidence="2" type="ORF">TWF694_002899</name>
</gene>
<keyword evidence="3" id="KW-1185">Reference proteome</keyword>
<feature type="region of interest" description="Disordered" evidence="1">
    <location>
        <begin position="122"/>
        <end position="176"/>
    </location>
</feature>
<feature type="compositionally biased region" description="Basic residues" evidence="1">
    <location>
        <begin position="145"/>
        <end position="163"/>
    </location>
</feature>